<dbReference type="RefSeq" id="XP_065664925.1">
    <property type="nucleotide sequence ID" value="XM_065808853.1"/>
</dbReference>
<dbReference type="GeneID" id="136086646"/>
<dbReference type="Proteomes" id="UP001652625">
    <property type="component" value="Chromosome 10"/>
</dbReference>
<gene>
    <name evidence="2" type="primary">LOC136086646</name>
</gene>
<evidence type="ECO:0000313" key="1">
    <source>
        <dbReference type="Proteomes" id="UP001652625"/>
    </source>
</evidence>
<protein>
    <submittedName>
        <fullName evidence="2">Uncharacterized protein LOC136086646 isoform X2</fullName>
    </submittedName>
</protein>
<reference evidence="2" key="1">
    <citation type="submission" date="2025-08" db="UniProtKB">
        <authorList>
            <consortium name="RefSeq"/>
        </authorList>
    </citation>
    <scope>IDENTIFICATION</scope>
</reference>
<accession>A0ABM4CSN7</accession>
<keyword evidence="1" id="KW-1185">Reference proteome</keyword>
<name>A0ABM4CSN7_HYDVU</name>
<sequence length="95" mass="10276">MSLGTSVSDKIENAFLNNIAATLSPAFPLQLNNCAFPNKSNKDKKSILFANPTACNNSLVDFVKNVSPEATVPNSVLKLILEKLATNQQELIRVS</sequence>
<evidence type="ECO:0000313" key="2">
    <source>
        <dbReference type="RefSeq" id="XP_065664925.1"/>
    </source>
</evidence>
<proteinExistence type="predicted"/>
<organism evidence="1 2">
    <name type="scientific">Hydra vulgaris</name>
    <name type="common">Hydra</name>
    <name type="synonym">Hydra attenuata</name>
    <dbReference type="NCBI Taxonomy" id="6087"/>
    <lineage>
        <taxon>Eukaryota</taxon>
        <taxon>Metazoa</taxon>
        <taxon>Cnidaria</taxon>
        <taxon>Hydrozoa</taxon>
        <taxon>Hydroidolina</taxon>
        <taxon>Anthoathecata</taxon>
        <taxon>Aplanulata</taxon>
        <taxon>Hydridae</taxon>
        <taxon>Hydra</taxon>
    </lineage>
</organism>